<dbReference type="InterPro" id="IPR007404">
    <property type="entry name" value="YdjM-like"/>
</dbReference>
<evidence type="ECO:0000313" key="2">
    <source>
        <dbReference type="EMBL" id="SDH97526.1"/>
    </source>
</evidence>
<evidence type="ECO:0000256" key="1">
    <source>
        <dbReference type="SAM" id="Phobius"/>
    </source>
</evidence>
<dbReference type="EMBL" id="FNED01000001">
    <property type="protein sequence ID" value="SDH97526.1"/>
    <property type="molecule type" value="Genomic_DNA"/>
</dbReference>
<reference evidence="2 3" key="1">
    <citation type="submission" date="2016-10" db="EMBL/GenBank/DDBJ databases">
        <authorList>
            <person name="de Groot N.N."/>
        </authorList>
    </citation>
    <scope>NUCLEOTIDE SEQUENCE [LARGE SCALE GENOMIC DNA]</scope>
    <source>
        <strain evidence="2 3">DSM 2895</strain>
    </source>
</reference>
<protein>
    <submittedName>
        <fullName evidence="2">Inner membrane protein</fullName>
    </submittedName>
</protein>
<feature type="transmembrane region" description="Helical" evidence="1">
    <location>
        <begin position="85"/>
        <end position="104"/>
    </location>
</feature>
<keyword evidence="1" id="KW-0472">Membrane</keyword>
<dbReference type="OrthoDB" id="2706144at2"/>
<sequence length="262" mass="28843">MMGRSHLALGALAGVAVAKLTGADMIDGAAAVMVAAVSALVPDLDSDGLLTRKLTDRPLRFIRLFSGYIGVLLILLSYFPDTRNGQFLTAFMGLMFLGVGFIFRDHASRKWMVTLLGLLVMGSAIYLQFGEKMLSLKRFPYEVLHSDYAWVLGLGLFIAIVPHFSHRTYTHTIWALSAWGYVWFYAEASLGMRGLFLSAVCGYASHLLADTLTVAGIRYLHPFPPLIKVPLIRTKKDGRKETAVVLISSIIVLLLCFGMLPL</sequence>
<evidence type="ECO:0000313" key="3">
    <source>
        <dbReference type="Proteomes" id="UP000182836"/>
    </source>
</evidence>
<dbReference type="AlphaFoldDB" id="A0A0K2WFP8"/>
<dbReference type="RefSeq" id="WP_052520562.1">
    <property type="nucleotide sequence ID" value="NZ_BJOA01000026.1"/>
</dbReference>
<name>A0A0K2WFP8_ANEMI</name>
<gene>
    <name evidence="2" type="ORF">SAMN04487909_10199</name>
</gene>
<dbReference type="GeneID" id="42308025"/>
<feature type="transmembrane region" description="Helical" evidence="1">
    <location>
        <begin position="148"/>
        <end position="165"/>
    </location>
</feature>
<dbReference type="Pfam" id="PF04307">
    <property type="entry name" value="YdjM"/>
    <property type="match status" value="1"/>
</dbReference>
<proteinExistence type="predicted"/>
<accession>A0A0K2WFP8</accession>
<dbReference type="Proteomes" id="UP000182836">
    <property type="component" value="Unassembled WGS sequence"/>
</dbReference>
<feature type="transmembrane region" description="Helical" evidence="1">
    <location>
        <begin position="111"/>
        <end position="128"/>
    </location>
</feature>
<organism evidence="2 3">
    <name type="scientific">Aneurinibacillus migulanus</name>
    <name type="common">Bacillus migulanus</name>
    <dbReference type="NCBI Taxonomy" id="47500"/>
    <lineage>
        <taxon>Bacteria</taxon>
        <taxon>Bacillati</taxon>
        <taxon>Bacillota</taxon>
        <taxon>Bacilli</taxon>
        <taxon>Bacillales</taxon>
        <taxon>Paenibacillaceae</taxon>
        <taxon>Aneurinibacillus group</taxon>
        <taxon>Aneurinibacillus</taxon>
    </lineage>
</organism>
<feature type="transmembrane region" description="Helical" evidence="1">
    <location>
        <begin position="61"/>
        <end position="79"/>
    </location>
</feature>
<feature type="transmembrane region" description="Helical" evidence="1">
    <location>
        <begin position="242"/>
        <end position="260"/>
    </location>
</feature>
<keyword evidence="1" id="KW-1133">Transmembrane helix</keyword>
<keyword evidence="1" id="KW-0812">Transmembrane</keyword>